<gene>
    <name evidence="2" type="ORF">GCM10009422_20010</name>
</gene>
<keyword evidence="3" id="KW-1185">Reference proteome</keyword>
<protein>
    <submittedName>
        <fullName evidence="2">Uncharacterized protein</fullName>
    </submittedName>
</protein>
<reference evidence="3" key="1">
    <citation type="journal article" date="2019" name="Int. J. Syst. Evol. Microbiol.">
        <title>The Global Catalogue of Microorganisms (GCM) 10K type strain sequencing project: providing services to taxonomists for standard genome sequencing and annotation.</title>
        <authorList>
            <consortium name="The Broad Institute Genomics Platform"/>
            <consortium name="The Broad Institute Genome Sequencing Center for Infectious Disease"/>
            <person name="Wu L."/>
            <person name="Ma J."/>
        </authorList>
    </citation>
    <scope>NUCLEOTIDE SEQUENCE [LARGE SCALE GENOMIC DNA]</scope>
    <source>
        <strain evidence="3">JCM 12928</strain>
    </source>
</reference>
<sequence length="72" mass="7931">MLALGHQHAAGEGARAAPAVQLRLKLRELLHHLQRRARRHGIGDDADLFRRVRAPGENARACDDGDEESEDG</sequence>
<evidence type="ECO:0000256" key="1">
    <source>
        <dbReference type="SAM" id="MobiDB-lite"/>
    </source>
</evidence>
<organism evidence="2 3">
    <name type="scientific">Brevundimonas kwangchunensis</name>
    <dbReference type="NCBI Taxonomy" id="322163"/>
    <lineage>
        <taxon>Bacteria</taxon>
        <taxon>Pseudomonadati</taxon>
        <taxon>Pseudomonadota</taxon>
        <taxon>Alphaproteobacteria</taxon>
        <taxon>Caulobacterales</taxon>
        <taxon>Caulobacteraceae</taxon>
        <taxon>Brevundimonas</taxon>
    </lineage>
</organism>
<proteinExistence type="predicted"/>
<comment type="caution">
    <text evidence="2">The sequence shown here is derived from an EMBL/GenBank/DDBJ whole genome shotgun (WGS) entry which is preliminary data.</text>
</comment>
<feature type="region of interest" description="Disordered" evidence="1">
    <location>
        <begin position="44"/>
        <end position="72"/>
    </location>
</feature>
<dbReference type="Proteomes" id="UP001501352">
    <property type="component" value="Unassembled WGS sequence"/>
</dbReference>
<evidence type="ECO:0000313" key="2">
    <source>
        <dbReference type="EMBL" id="GAA0623805.1"/>
    </source>
</evidence>
<name>A0ABP3S1T3_9CAUL</name>
<accession>A0ABP3S1T3</accession>
<evidence type="ECO:0000313" key="3">
    <source>
        <dbReference type="Proteomes" id="UP001501352"/>
    </source>
</evidence>
<dbReference type="EMBL" id="BAAAGA010000005">
    <property type="protein sequence ID" value="GAA0623805.1"/>
    <property type="molecule type" value="Genomic_DNA"/>
</dbReference>